<feature type="transmembrane region" description="Helical" evidence="7">
    <location>
        <begin position="41"/>
        <end position="65"/>
    </location>
</feature>
<evidence type="ECO:0000313" key="8">
    <source>
        <dbReference type="EMBL" id="GAC70667.1"/>
    </source>
</evidence>
<dbReference type="STRING" id="1223545.GS4_38_00740"/>
<dbReference type="Pfam" id="PF03631">
    <property type="entry name" value="Virul_fac_BrkB"/>
    <property type="match status" value="1"/>
</dbReference>
<evidence type="ECO:0000256" key="4">
    <source>
        <dbReference type="ARBA" id="ARBA00022989"/>
    </source>
</evidence>
<dbReference type="GO" id="GO:0005886">
    <property type="term" value="C:plasma membrane"/>
    <property type="evidence" value="ECO:0007669"/>
    <property type="project" value="UniProtKB-SubCell"/>
</dbReference>
<dbReference type="eggNOG" id="COG1295">
    <property type="taxonomic scope" value="Bacteria"/>
</dbReference>
<proteinExistence type="predicted"/>
<keyword evidence="9" id="KW-1185">Reference proteome</keyword>
<dbReference type="Proteomes" id="UP000011666">
    <property type="component" value="Unassembled WGS sequence"/>
</dbReference>
<feature type="transmembrane region" description="Helical" evidence="7">
    <location>
        <begin position="209"/>
        <end position="230"/>
    </location>
</feature>
<evidence type="ECO:0000256" key="5">
    <source>
        <dbReference type="ARBA" id="ARBA00023136"/>
    </source>
</evidence>
<evidence type="ECO:0000256" key="7">
    <source>
        <dbReference type="SAM" id="Phobius"/>
    </source>
</evidence>
<dbReference type="InterPro" id="IPR017039">
    <property type="entry name" value="Virul_fac_BrkB"/>
</dbReference>
<dbReference type="AlphaFoldDB" id="M0QS17"/>
<feature type="compositionally biased region" description="Basic and acidic residues" evidence="6">
    <location>
        <begin position="349"/>
        <end position="365"/>
    </location>
</feature>
<evidence type="ECO:0000256" key="3">
    <source>
        <dbReference type="ARBA" id="ARBA00022692"/>
    </source>
</evidence>
<sequence>MPVSLSARIDDFQRKHPATGFPLAVVYKFVDDQGGYLAALLAYYAFISLFPLLLLFSTVLGLVLVDRPDLQQRILDSALSQIPVIGDQLGTPEQLSGGVPAIVIGVIGSLYGGLGVAVAAQNAMNVVWAVPRNERPDPFVARGKGLLLLSTVGTAVIGLAIINGVVSAIELGSFGRIAVIVASVLLNTAVFVVAFRIGTARGVTVREVLPGAAAAAIGWQAMQSFGSVYVQQVIGNASTTNGIFAVVLGLLAFLYVAAILFVFCLEFNAVRVDELFPRSLLTPFTDNVHLTAGDEAAYAAQAQAQRSKGFQDIAVTFDNPADDEAPDGDDGVPGDGGAAGDGRGAGGDDSARGERAQDREGDDRG</sequence>
<evidence type="ECO:0000256" key="6">
    <source>
        <dbReference type="SAM" id="MobiDB-lite"/>
    </source>
</evidence>
<evidence type="ECO:0000256" key="1">
    <source>
        <dbReference type="ARBA" id="ARBA00004651"/>
    </source>
</evidence>
<feature type="transmembrane region" description="Helical" evidence="7">
    <location>
        <begin position="175"/>
        <end position="197"/>
    </location>
</feature>
<protein>
    <submittedName>
        <fullName evidence="8">Uncharacterized protein</fullName>
    </submittedName>
</protein>
<feature type="transmembrane region" description="Helical" evidence="7">
    <location>
        <begin position="242"/>
        <end position="265"/>
    </location>
</feature>
<dbReference type="EMBL" id="BANX01000038">
    <property type="protein sequence ID" value="GAC70667.1"/>
    <property type="molecule type" value="Genomic_DNA"/>
</dbReference>
<dbReference type="PANTHER" id="PTHR30213:SF1">
    <property type="entry name" value="INNER MEMBRANE PROTEIN YHJD"/>
    <property type="match status" value="1"/>
</dbReference>
<feature type="compositionally biased region" description="Gly residues" evidence="6">
    <location>
        <begin position="333"/>
        <end position="347"/>
    </location>
</feature>
<evidence type="ECO:0000256" key="2">
    <source>
        <dbReference type="ARBA" id="ARBA00022475"/>
    </source>
</evidence>
<feature type="compositionally biased region" description="Acidic residues" evidence="6">
    <location>
        <begin position="320"/>
        <end position="332"/>
    </location>
</feature>
<keyword evidence="2" id="KW-1003">Cell membrane</keyword>
<keyword evidence="5 7" id="KW-0472">Membrane</keyword>
<accession>M0QS17</accession>
<feature type="transmembrane region" description="Helical" evidence="7">
    <location>
        <begin position="145"/>
        <end position="169"/>
    </location>
</feature>
<evidence type="ECO:0000313" key="9">
    <source>
        <dbReference type="Proteomes" id="UP000011666"/>
    </source>
</evidence>
<gene>
    <name evidence="8" type="ORF">GS4_38_00740</name>
</gene>
<comment type="caution">
    <text evidence="8">The sequence shown here is derived from an EMBL/GenBank/DDBJ whole genome shotgun (WGS) entry which is preliminary data.</text>
</comment>
<reference evidence="8 9" key="1">
    <citation type="submission" date="2013-01" db="EMBL/GenBank/DDBJ databases">
        <title>Whole genome shotgun sequence of Gordonia soli NBRC 108243.</title>
        <authorList>
            <person name="Isaki-Nakamura S."/>
            <person name="Hosoyama A."/>
            <person name="Tsuchikane K."/>
            <person name="Ando Y."/>
            <person name="Baba S."/>
            <person name="Ohji S."/>
            <person name="Hamada M."/>
            <person name="Tamura T."/>
            <person name="Yamazoe A."/>
            <person name="Yamazaki S."/>
            <person name="Fujita N."/>
        </authorList>
    </citation>
    <scope>NUCLEOTIDE SEQUENCE [LARGE SCALE GENOMIC DNA]</scope>
    <source>
        <strain evidence="8 9">NBRC 108243</strain>
    </source>
</reference>
<dbReference type="PANTHER" id="PTHR30213">
    <property type="entry name" value="INNER MEMBRANE PROTEIN YHJD"/>
    <property type="match status" value="1"/>
</dbReference>
<comment type="subcellular location">
    <subcellularLocation>
        <location evidence="1">Cell membrane</location>
        <topology evidence="1">Multi-pass membrane protein</topology>
    </subcellularLocation>
</comment>
<keyword evidence="3 7" id="KW-0812">Transmembrane</keyword>
<keyword evidence="4 7" id="KW-1133">Transmembrane helix</keyword>
<organism evidence="8 9">
    <name type="scientific">Gordonia soli NBRC 108243</name>
    <dbReference type="NCBI Taxonomy" id="1223545"/>
    <lineage>
        <taxon>Bacteria</taxon>
        <taxon>Bacillati</taxon>
        <taxon>Actinomycetota</taxon>
        <taxon>Actinomycetes</taxon>
        <taxon>Mycobacteriales</taxon>
        <taxon>Gordoniaceae</taxon>
        <taxon>Gordonia</taxon>
    </lineage>
</organism>
<feature type="region of interest" description="Disordered" evidence="6">
    <location>
        <begin position="316"/>
        <end position="365"/>
    </location>
</feature>
<name>M0QS17_9ACTN</name>